<comment type="caution">
    <text evidence="2">The sequence shown here is derived from an EMBL/GenBank/DDBJ whole genome shotgun (WGS) entry which is preliminary data.</text>
</comment>
<proteinExistence type="predicted"/>
<feature type="signal peptide" evidence="1">
    <location>
        <begin position="1"/>
        <end position="41"/>
    </location>
</feature>
<evidence type="ECO:0008006" key="4">
    <source>
        <dbReference type="Google" id="ProtNLM"/>
    </source>
</evidence>
<sequence length="137" mass="13719">MARHARSRRSSLRLPRSVVRAGLTASAGATLVAAAAAQASAAGPAHASFGRTDVMAAVDGMHTALQKSVAGLSPVIKTLPVNPLAKTPVDPLNNQARTQVADFKPVSTSAVTGPLSVEGGKVQNLPVAGGALGKLLP</sequence>
<dbReference type="RefSeq" id="WP_109282930.1">
    <property type="nucleotide sequence ID" value="NZ_JBFAUK010000004.1"/>
</dbReference>
<feature type="chain" id="PRO_5045807815" description="Secreted protein" evidence="1">
    <location>
        <begin position="42"/>
        <end position="137"/>
    </location>
</feature>
<keyword evidence="1" id="KW-0732">Signal</keyword>
<organism evidence="2 3">
    <name type="scientific">Streptomyces orinoci</name>
    <name type="common">Streptoverticillium orinoci</name>
    <dbReference type="NCBI Taxonomy" id="67339"/>
    <lineage>
        <taxon>Bacteria</taxon>
        <taxon>Bacillati</taxon>
        <taxon>Actinomycetota</taxon>
        <taxon>Actinomycetes</taxon>
        <taxon>Kitasatosporales</taxon>
        <taxon>Streptomycetaceae</taxon>
        <taxon>Streptomyces</taxon>
    </lineage>
</organism>
<evidence type="ECO:0000313" key="3">
    <source>
        <dbReference type="Proteomes" id="UP001552594"/>
    </source>
</evidence>
<gene>
    <name evidence="2" type="ORF">AB0L16_08570</name>
</gene>
<keyword evidence="3" id="KW-1185">Reference proteome</keyword>
<protein>
    <recommendedName>
        <fullName evidence="4">Secreted protein</fullName>
    </recommendedName>
</protein>
<evidence type="ECO:0000313" key="2">
    <source>
        <dbReference type="EMBL" id="MEV5506521.1"/>
    </source>
</evidence>
<dbReference type="Proteomes" id="UP001552594">
    <property type="component" value="Unassembled WGS sequence"/>
</dbReference>
<name>A0ABV3JUG6_STRON</name>
<dbReference type="EMBL" id="JBFAUK010000004">
    <property type="protein sequence ID" value="MEV5506521.1"/>
    <property type="molecule type" value="Genomic_DNA"/>
</dbReference>
<evidence type="ECO:0000256" key="1">
    <source>
        <dbReference type="SAM" id="SignalP"/>
    </source>
</evidence>
<reference evidence="2 3" key="1">
    <citation type="submission" date="2024-06" db="EMBL/GenBank/DDBJ databases">
        <title>The Natural Products Discovery Center: Release of the First 8490 Sequenced Strains for Exploring Actinobacteria Biosynthetic Diversity.</title>
        <authorList>
            <person name="Kalkreuter E."/>
            <person name="Kautsar S.A."/>
            <person name="Yang D."/>
            <person name="Bader C.D."/>
            <person name="Teijaro C.N."/>
            <person name="Fluegel L."/>
            <person name="Davis C.M."/>
            <person name="Simpson J.R."/>
            <person name="Lauterbach L."/>
            <person name="Steele A.D."/>
            <person name="Gui C."/>
            <person name="Meng S."/>
            <person name="Li G."/>
            <person name="Viehrig K."/>
            <person name="Ye F."/>
            <person name="Su P."/>
            <person name="Kiefer A.F."/>
            <person name="Nichols A."/>
            <person name="Cepeda A.J."/>
            <person name="Yan W."/>
            <person name="Fan B."/>
            <person name="Jiang Y."/>
            <person name="Adhikari A."/>
            <person name="Zheng C.-J."/>
            <person name="Schuster L."/>
            <person name="Cowan T.M."/>
            <person name="Smanski M.J."/>
            <person name="Chevrette M.G."/>
            <person name="De Carvalho L.P.S."/>
            <person name="Shen B."/>
        </authorList>
    </citation>
    <scope>NUCLEOTIDE SEQUENCE [LARGE SCALE GENOMIC DNA]</scope>
    <source>
        <strain evidence="2 3">NPDC052347</strain>
    </source>
</reference>
<accession>A0ABV3JUG6</accession>